<dbReference type="GO" id="GO:0030322">
    <property type="term" value="P:stabilization of membrane potential"/>
    <property type="evidence" value="ECO:0007669"/>
    <property type="project" value="TreeGrafter"/>
</dbReference>
<feature type="region of interest" description="Disordered" evidence="8">
    <location>
        <begin position="903"/>
        <end position="949"/>
    </location>
</feature>
<dbReference type="GO" id="GO:0005886">
    <property type="term" value="C:plasma membrane"/>
    <property type="evidence" value="ECO:0007669"/>
    <property type="project" value="TreeGrafter"/>
</dbReference>
<feature type="domain" description="Potassium channel" evidence="11">
    <location>
        <begin position="651"/>
        <end position="726"/>
    </location>
</feature>
<dbReference type="InterPro" id="IPR044015">
    <property type="entry name" value="FBPase_C_dom"/>
</dbReference>
<dbReference type="InterPro" id="IPR003280">
    <property type="entry name" value="2pore_dom_K_chnl"/>
</dbReference>
<dbReference type="Gene3D" id="3.30.540.10">
    <property type="entry name" value="Fructose-1,6-Bisphosphatase, subunit A, domain 1"/>
    <property type="match status" value="1"/>
</dbReference>
<keyword evidence="4 9" id="KW-1133">Transmembrane helix</keyword>
<evidence type="ECO:0000259" key="10">
    <source>
        <dbReference type="Pfam" id="PF00316"/>
    </source>
</evidence>
<evidence type="ECO:0000259" key="11">
    <source>
        <dbReference type="Pfam" id="PF07885"/>
    </source>
</evidence>
<dbReference type="Gene3D" id="1.10.287.70">
    <property type="match status" value="2"/>
</dbReference>
<feature type="transmembrane region" description="Helical" evidence="9">
    <location>
        <begin position="703"/>
        <end position="722"/>
    </location>
</feature>
<name>A0A0F8B886_CERFI</name>
<evidence type="ECO:0000256" key="4">
    <source>
        <dbReference type="ARBA" id="ARBA00022989"/>
    </source>
</evidence>
<dbReference type="OrthoDB" id="297496at2759"/>
<keyword evidence="3 9" id="KW-0812">Transmembrane</keyword>
<dbReference type="InterPro" id="IPR013099">
    <property type="entry name" value="K_chnl_dom"/>
</dbReference>
<feature type="transmembrane region" description="Helical" evidence="9">
    <location>
        <begin position="519"/>
        <end position="542"/>
    </location>
</feature>
<dbReference type="PROSITE" id="PS00124">
    <property type="entry name" value="FBPASE"/>
    <property type="match status" value="1"/>
</dbReference>
<feature type="domain" description="Potassium channel" evidence="11">
    <location>
        <begin position="468"/>
        <end position="541"/>
    </location>
</feature>
<evidence type="ECO:0000256" key="7">
    <source>
        <dbReference type="ARBA" id="ARBA00023303"/>
    </source>
</evidence>
<dbReference type="SUPFAM" id="SSF81324">
    <property type="entry name" value="Voltage-gated potassium channels"/>
    <property type="match status" value="2"/>
</dbReference>
<evidence type="ECO:0000313" key="13">
    <source>
        <dbReference type="EMBL" id="KKF97165.1"/>
    </source>
</evidence>
<dbReference type="Pfam" id="PF00316">
    <property type="entry name" value="FBPase"/>
    <property type="match status" value="1"/>
</dbReference>
<keyword evidence="6 9" id="KW-0472">Membrane</keyword>
<dbReference type="InterPro" id="IPR020548">
    <property type="entry name" value="Fructose_bisphosphatase_AS"/>
</dbReference>
<feature type="domain" description="Fructose-1-6-bisphosphatase class I N-terminal" evidence="10">
    <location>
        <begin position="24"/>
        <end position="172"/>
    </location>
</feature>
<keyword evidence="7 13" id="KW-0407">Ion channel</keyword>
<dbReference type="GO" id="GO:0022841">
    <property type="term" value="F:potassium ion leak channel activity"/>
    <property type="evidence" value="ECO:0007669"/>
    <property type="project" value="TreeGrafter"/>
</dbReference>
<evidence type="ECO:0000259" key="12">
    <source>
        <dbReference type="Pfam" id="PF18913"/>
    </source>
</evidence>
<dbReference type="SUPFAM" id="SSF56655">
    <property type="entry name" value="Carbohydrate phosphatase"/>
    <property type="match status" value="1"/>
</dbReference>
<dbReference type="EMBL" id="LBBL01000015">
    <property type="protein sequence ID" value="KKF97165.1"/>
    <property type="molecule type" value="Genomic_DNA"/>
</dbReference>
<evidence type="ECO:0000256" key="8">
    <source>
        <dbReference type="SAM" id="MobiDB-lite"/>
    </source>
</evidence>
<dbReference type="GO" id="GO:0015271">
    <property type="term" value="F:outward rectifier potassium channel activity"/>
    <property type="evidence" value="ECO:0007669"/>
    <property type="project" value="TreeGrafter"/>
</dbReference>
<dbReference type="AlphaFoldDB" id="A0A0F8B886"/>
<accession>A0A0F8B886</accession>
<dbReference type="PANTHER" id="PTHR11003">
    <property type="entry name" value="POTASSIUM CHANNEL, SUBFAMILY K"/>
    <property type="match status" value="1"/>
</dbReference>
<keyword evidence="14" id="KW-1185">Reference proteome</keyword>
<organism evidence="13 14">
    <name type="scientific">Ceratocystis fimbriata f. sp. platani</name>
    <dbReference type="NCBI Taxonomy" id="88771"/>
    <lineage>
        <taxon>Eukaryota</taxon>
        <taxon>Fungi</taxon>
        <taxon>Dikarya</taxon>
        <taxon>Ascomycota</taxon>
        <taxon>Pezizomycotina</taxon>
        <taxon>Sordariomycetes</taxon>
        <taxon>Hypocreomycetidae</taxon>
        <taxon>Microascales</taxon>
        <taxon>Ceratocystidaceae</taxon>
        <taxon>Ceratocystis</taxon>
    </lineage>
</organism>
<evidence type="ECO:0000256" key="3">
    <source>
        <dbReference type="ARBA" id="ARBA00022692"/>
    </source>
</evidence>
<comment type="subcellular location">
    <subcellularLocation>
        <location evidence="1">Membrane</location>
        <topology evidence="1">Multi-pass membrane protein</topology>
    </subcellularLocation>
</comment>
<feature type="compositionally biased region" description="Basic residues" evidence="8">
    <location>
        <begin position="933"/>
        <end position="942"/>
    </location>
</feature>
<dbReference type="GO" id="GO:0005975">
    <property type="term" value="P:carbohydrate metabolic process"/>
    <property type="evidence" value="ECO:0007669"/>
    <property type="project" value="InterPro"/>
</dbReference>
<evidence type="ECO:0000256" key="6">
    <source>
        <dbReference type="ARBA" id="ARBA00023136"/>
    </source>
</evidence>
<dbReference type="Proteomes" id="UP000034841">
    <property type="component" value="Unassembled WGS sequence"/>
</dbReference>
<protein>
    <submittedName>
        <fullName evidence="13">Outward-rectifier potassium channel TOK1</fullName>
    </submittedName>
</protein>
<feature type="domain" description="Fructose-1-6-bisphosphatase class 1 C-terminal" evidence="12">
    <location>
        <begin position="209"/>
        <end position="289"/>
    </location>
</feature>
<keyword evidence="2" id="KW-0813">Transport</keyword>
<dbReference type="InterPro" id="IPR023079">
    <property type="entry name" value="SBPase"/>
</dbReference>
<dbReference type="GO" id="GO:0016791">
    <property type="term" value="F:phosphatase activity"/>
    <property type="evidence" value="ECO:0007669"/>
    <property type="project" value="InterPro"/>
</dbReference>
<evidence type="ECO:0000256" key="1">
    <source>
        <dbReference type="ARBA" id="ARBA00004141"/>
    </source>
</evidence>
<evidence type="ECO:0000313" key="14">
    <source>
        <dbReference type="Proteomes" id="UP000034841"/>
    </source>
</evidence>
<gene>
    <name evidence="13" type="primary">TOK1</name>
    <name evidence="13" type="ORF">CFO_g496</name>
</gene>
<reference evidence="13 14" key="1">
    <citation type="submission" date="2015-04" db="EMBL/GenBank/DDBJ databases">
        <title>Genome sequence of Ceratocystis platani, a major pathogen of plane trees.</title>
        <authorList>
            <person name="Belbahri L."/>
        </authorList>
    </citation>
    <scope>NUCLEOTIDE SEQUENCE [LARGE SCALE GENOMIC DNA]</scope>
    <source>
        <strain evidence="13 14">CFO</strain>
    </source>
</reference>
<dbReference type="PRINTS" id="PR01958">
    <property type="entry name" value="S17BPHPHTASE"/>
</dbReference>
<feature type="transmembrane region" description="Helical" evidence="9">
    <location>
        <begin position="420"/>
        <end position="442"/>
    </location>
</feature>
<evidence type="ECO:0000256" key="9">
    <source>
        <dbReference type="SAM" id="Phobius"/>
    </source>
</evidence>
<dbReference type="Gene3D" id="3.40.190.80">
    <property type="match status" value="1"/>
</dbReference>
<feature type="transmembrane region" description="Helical" evidence="9">
    <location>
        <begin position="463"/>
        <end position="484"/>
    </location>
</feature>
<dbReference type="Pfam" id="PF18913">
    <property type="entry name" value="FBPase_C"/>
    <property type="match status" value="1"/>
</dbReference>
<feature type="transmembrane region" description="Helical" evidence="9">
    <location>
        <begin position="381"/>
        <end position="400"/>
    </location>
</feature>
<dbReference type="Pfam" id="PF07885">
    <property type="entry name" value="Ion_trans_2"/>
    <property type="match status" value="2"/>
</dbReference>
<evidence type="ECO:0000256" key="5">
    <source>
        <dbReference type="ARBA" id="ARBA00023065"/>
    </source>
</evidence>
<feature type="transmembrane region" description="Helical" evidence="9">
    <location>
        <begin position="641"/>
        <end position="662"/>
    </location>
</feature>
<proteinExistence type="predicted"/>
<sequence length="996" mass="109485">MSSPADLASLPGLTPPPAGRTELFKSVLPTILSSIGAVASILANAHHVALAGGTNTFGDDQLNVDVAAEKAIRSALAACRSVVTVSSEEDPVERAQTPFPADAPADEQYTIAFDPLDGSSIIAPNWTVGAIFGIWDGATAVGVDPSTRQIASVLGVFGPRTTAVVAVRIPGLAPICFDVGLTGISSTLSCPPVIELLRPSITLLSPPFKTRYFSPANLRCAAESPAYAALINHYISSAYTLRYAGGLVPDVVHILVKGHGVYINPVTPGTKAKLRALYELFPMALILESTNISRWWFASSAFPMIAGTLGPVASAFSILALSRPWRQHRPPGTSIDGAPFIGDPVWLIAINAVQLSMALTSNVFLLLNMARRVRFVVAQPVTIVGWFASSFCLVGLSATASGPLLDATDYPADEIMWSQAFYYGIFAAVLYFLVAALMCITVHGAATNHYPKDFNLTASQRTLMLQSILILLYLLLGALMFSQFEDWSYLDGVYWATVTLFTIGFGDFIPTRSVARGLLIPYALVGIISLGLVIGSIRSLVLERGQSRIDSRALEKKRRRMLQTLIKNGQDEILKPITESELGLYPTDSPATTNAEPVPAKQTPAAGHVLSTAPITELQRRKAEFDLMRSIQEQASAQHRWMGMATSFSLWLILWLVGAKIFQETEHASQNWTYFDGFYFTFVTLTTIGYGDRTPKSNAGKAFFVFWCLMALPTMTIMISNASDTVVRVVRDVTISVGNITILPGERSFRAEIKWFVSRATFGALWSDCYDQTYLYDQDCDNSPIGGYTDCKLPVPPHRTLDAEHAILQQATSDSGAQTHAHLRPRSVVAASMRNSFSTLRHPTTPLPRGKYLHFILSSEIASVAQHIQAKREKHYTYEEWTWYLKLLGEDESDPRTHAVARKNAPVIKEAPGGNQAVKKEHDGHGHGSSSGRRQRRRHRKRRNDDDMPPEDWSGWSWIGINSPLLSNKSESQWILENLTERLRRELYQELVQREE</sequence>
<evidence type="ECO:0000256" key="2">
    <source>
        <dbReference type="ARBA" id="ARBA00022448"/>
    </source>
</evidence>
<dbReference type="PANTHER" id="PTHR11003:SF301">
    <property type="entry name" value="POTASSIUM CHANNEL PROTEIN"/>
    <property type="match status" value="1"/>
</dbReference>
<keyword evidence="5" id="KW-0406">Ion transport</keyword>
<feature type="transmembrane region" description="Helical" evidence="9">
    <location>
        <begin position="345"/>
        <end position="369"/>
    </location>
</feature>
<feature type="transmembrane region" description="Helical" evidence="9">
    <location>
        <begin position="674"/>
        <end position="691"/>
    </location>
</feature>
<dbReference type="InterPro" id="IPR033391">
    <property type="entry name" value="FBPase_N"/>
</dbReference>
<comment type="caution">
    <text evidence="13">The sequence shown here is derived from an EMBL/GenBank/DDBJ whole genome shotgun (WGS) entry which is preliminary data.</text>
</comment>